<sequence length="160" mass="17940">DLTLLYRIGKGVCDQSFGIHVAELANFPESVVRLAKRKVDELEDKEFGNAEEDVRMEEAFGKNVMAEGSRLIEMFLAEFTETEGLDTMHPEQIAARVNELEAKYRTEISANPWPSFTGFPQTPPTSPSRMASKKSCTKDKQPPVKSSRMLCTDHPTVDCL</sequence>
<evidence type="ECO:0000313" key="2">
    <source>
        <dbReference type="Proteomes" id="UP001150581"/>
    </source>
</evidence>
<proteinExistence type="predicted"/>
<name>A0ACC1I781_9FUNG</name>
<organism evidence="1 2">
    <name type="scientific">Kickxella alabastrina</name>
    <dbReference type="NCBI Taxonomy" id="61397"/>
    <lineage>
        <taxon>Eukaryota</taxon>
        <taxon>Fungi</taxon>
        <taxon>Fungi incertae sedis</taxon>
        <taxon>Zoopagomycota</taxon>
        <taxon>Kickxellomycotina</taxon>
        <taxon>Kickxellomycetes</taxon>
        <taxon>Kickxellales</taxon>
        <taxon>Kickxellaceae</taxon>
        <taxon>Kickxella</taxon>
    </lineage>
</organism>
<gene>
    <name evidence="1" type="primary">msh2_3</name>
    <name evidence="1" type="ORF">LPJ66_010809</name>
</gene>
<dbReference type="Proteomes" id="UP001150581">
    <property type="component" value="Unassembled WGS sequence"/>
</dbReference>
<protein>
    <submittedName>
        <fullName evidence="1">MSH2 protein</fullName>
    </submittedName>
</protein>
<accession>A0ACC1I781</accession>
<keyword evidence="2" id="KW-1185">Reference proteome</keyword>
<dbReference type="EMBL" id="JANBPG010002979">
    <property type="protein sequence ID" value="KAJ1884032.1"/>
    <property type="molecule type" value="Genomic_DNA"/>
</dbReference>
<reference evidence="1" key="1">
    <citation type="submission" date="2022-07" db="EMBL/GenBank/DDBJ databases">
        <title>Phylogenomic reconstructions and comparative analyses of Kickxellomycotina fungi.</title>
        <authorList>
            <person name="Reynolds N.K."/>
            <person name="Stajich J.E."/>
            <person name="Barry K."/>
            <person name="Grigoriev I.V."/>
            <person name="Crous P."/>
            <person name="Smith M.E."/>
        </authorList>
    </citation>
    <scope>NUCLEOTIDE SEQUENCE</scope>
    <source>
        <strain evidence="1">Benny 63K</strain>
    </source>
</reference>
<feature type="non-terminal residue" evidence="1">
    <location>
        <position position="160"/>
    </location>
</feature>
<feature type="non-terminal residue" evidence="1">
    <location>
        <position position="1"/>
    </location>
</feature>
<comment type="caution">
    <text evidence="1">The sequence shown here is derived from an EMBL/GenBank/DDBJ whole genome shotgun (WGS) entry which is preliminary data.</text>
</comment>
<evidence type="ECO:0000313" key="1">
    <source>
        <dbReference type="EMBL" id="KAJ1884032.1"/>
    </source>
</evidence>